<sequence>MYSWVCTLPPRCITNTSFIGQRAWIWATACEWLTVRMQLIGLHVLETTPRKELHVGQKANSPINARRRDHFPHYVTDGNTISNISLDERARWFPPQPFLHKGGLPRNSRHPPSHRRAFFLVLGKHVSHRYQKDAIAVGATIGKPANFHSTALKHGRSLLLAIRVSGSCSAKPCKKM</sequence>
<organism evidence="1 2">
    <name type="scientific">Lineolata rhizophorae</name>
    <dbReference type="NCBI Taxonomy" id="578093"/>
    <lineage>
        <taxon>Eukaryota</taxon>
        <taxon>Fungi</taxon>
        <taxon>Dikarya</taxon>
        <taxon>Ascomycota</taxon>
        <taxon>Pezizomycotina</taxon>
        <taxon>Dothideomycetes</taxon>
        <taxon>Dothideomycetes incertae sedis</taxon>
        <taxon>Lineolatales</taxon>
        <taxon>Lineolataceae</taxon>
        <taxon>Lineolata</taxon>
    </lineage>
</organism>
<reference evidence="1" key="1">
    <citation type="journal article" date="2020" name="Stud. Mycol.">
        <title>101 Dothideomycetes genomes: a test case for predicting lifestyles and emergence of pathogens.</title>
        <authorList>
            <person name="Haridas S."/>
            <person name="Albert R."/>
            <person name="Binder M."/>
            <person name="Bloem J."/>
            <person name="Labutti K."/>
            <person name="Salamov A."/>
            <person name="Andreopoulos B."/>
            <person name="Baker S."/>
            <person name="Barry K."/>
            <person name="Bills G."/>
            <person name="Bluhm B."/>
            <person name="Cannon C."/>
            <person name="Castanera R."/>
            <person name="Culley D."/>
            <person name="Daum C."/>
            <person name="Ezra D."/>
            <person name="Gonzalez J."/>
            <person name="Henrissat B."/>
            <person name="Kuo A."/>
            <person name="Liang C."/>
            <person name="Lipzen A."/>
            <person name="Lutzoni F."/>
            <person name="Magnuson J."/>
            <person name="Mondo S."/>
            <person name="Nolan M."/>
            <person name="Ohm R."/>
            <person name="Pangilinan J."/>
            <person name="Park H.-J."/>
            <person name="Ramirez L."/>
            <person name="Alfaro M."/>
            <person name="Sun H."/>
            <person name="Tritt A."/>
            <person name="Yoshinaga Y."/>
            <person name="Zwiers L.-H."/>
            <person name="Turgeon B."/>
            <person name="Goodwin S."/>
            <person name="Spatafora J."/>
            <person name="Crous P."/>
            <person name="Grigoriev I."/>
        </authorList>
    </citation>
    <scope>NUCLEOTIDE SEQUENCE</scope>
    <source>
        <strain evidence="1">ATCC 16933</strain>
    </source>
</reference>
<dbReference type="EMBL" id="MU001675">
    <property type="protein sequence ID" value="KAF2459447.1"/>
    <property type="molecule type" value="Genomic_DNA"/>
</dbReference>
<gene>
    <name evidence="1" type="ORF">BDY21DRAFT_190767</name>
</gene>
<name>A0A6A6P6L3_9PEZI</name>
<accession>A0A6A6P6L3</accession>
<dbReference type="Proteomes" id="UP000799766">
    <property type="component" value="Unassembled WGS sequence"/>
</dbReference>
<dbReference type="AlphaFoldDB" id="A0A6A6P6L3"/>
<evidence type="ECO:0000313" key="1">
    <source>
        <dbReference type="EMBL" id="KAF2459447.1"/>
    </source>
</evidence>
<proteinExistence type="predicted"/>
<keyword evidence="2" id="KW-1185">Reference proteome</keyword>
<evidence type="ECO:0000313" key="2">
    <source>
        <dbReference type="Proteomes" id="UP000799766"/>
    </source>
</evidence>
<protein>
    <submittedName>
        <fullName evidence="1">Uncharacterized protein</fullName>
    </submittedName>
</protein>